<feature type="domain" description="TonB-dependent receptor plug" evidence="12">
    <location>
        <begin position="57"/>
        <end position="168"/>
    </location>
</feature>
<comment type="similarity">
    <text evidence="8 9">Belongs to the TonB-dependent receptor family.</text>
</comment>
<name>A0ABZ2ID35_9CAUL</name>
<evidence type="ECO:0000256" key="7">
    <source>
        <dbReference type="ARBA" id="ARBA00023237"/>
    </source>
</evidence>
<dbReference type="EMBL" id="CP146369">
    <property type="protein sequence ID" value="WWT53273.1"/>
    <property type="molecule type" value="Genomic_DNA"/>
</dbReference>
<evidence type="ECO:0000256" key="6">
    <source>
        <dbReference type="ARBA" id="ARBA00023136"/>
    </source>
</evidence>
<dbReference type="RefSeq" id="WP_338574783.1">
    <property type="nucleotide sequence ID" value="NZ_CP146369.1"/>
</dbReference>
<evidence type="ECO:0000256" key="10">
    <source>
        <dbReference type="SAM" id="SignalP"/>
    </source>
</evidence>
<dbReference type="Pfam" id="PF00593">
    <property type="entry name" value="TonB_dep_Rec_b-barrel"/>
    <property type="match status" value="1"/>
</dbReference>
<gene>
    <name evidence="13" type="ORF">V8J38_08280</name>
</gene>
<evidence type="ECO:0000256" key="5">
    <source>
        <dbReference type="ARBA" id="ARBA00023077"/>
    </source>
</evidence>
<proteinExistence type="inferred from homology"/>
<dbReference type="PANTHER" id="PTHR47234:SF2">
    <property type="entry name" value="TONB-DEPENDENT RECEPTOR"/>
    <property type="match status" value="1"/>
</dbReference>
<evidence type="ECO:0000256" key="2">
    <source>
        <dbReference type="ARBA" id="ARBA00022448"/>
    </source>
</evidence>
<evidence type="ECO:0000256" key="1">
    <source>
        <dbReference type="ARBA" id="ARBA00004571"/>
    </source>
</evidence>
<dbReference type="Gene3D" id="2.40.170.20">
    <property type="entry name" value="TonB-dependent receptor, beta-barrel domain"/>
    <property type="match status" value="1"/>
</dbReference>
<evidence type="ECO:0000256" key="8">
    <source>
        <dbReference type="PROSITE-ProRule" id="PRU01360"/>
    </source>
</evidence>
<dbReference type="InterPro" id="IPR036942">
    <property type="entry name" value="Beta-barrel_TonB_sf"/>
</dbReference>
<dbReference type="InterPro" id="IPR000531">
    <property type="entry name" value="Beta-barrel_TonB"/>
</dbReference>
<evidence type="ECO:0000259" key="11">
    <source>
        <dbReference type="Pfam" id="PF00593"/>
    </source>
</evidence>
<dbReference type="InterPro" id="IPR037066">
    <property type="entry name" value="Plug_dom_sf"/>
</dbReference>
<keyword evidence="2 8" id="KW-0813">Transport</keyword>
<keyword evidence="10" id="KW-0732">Signal</keyword>
<dbReference type="InterPro" id="IPR039426">
    <property type="entry name" value="TonB-dep_rcpt-like"/>
</dbReference>
<keyword evidence="5 9" id="KW-0798">TonB box</keyword>
<dbReference type="Proteomes" id="UP001363460">
    <property type="component" value="Chromosome"/>
</dbReference>
<keyword evidence="13" id="KW-0675">Receptor</keyword>
<dbReference type="PROSITE" id="PS52016">
    <property type="entry name" value="TONB_DEPENDENT_REC_3"/>
    <property type="match status" value="1"/>
</dbReference>
<protein>
    <submittedName>
        <fullName evidence="13">TonB-dependent receptor</fullName>
    </submittedName>
</protein>
<keyword evidence="3 8" id="KW-1134">Transmembrane beta strand</keyword>
<dbReference type="SUPFAM" id="SSF56935">
    <property type="entry name" value="Porins"/>
    <property type="match status" value="1"/>
</dbReference>
<sequence>MKIQLKRERLLASTFIAGLAVAGMASPAFAQTTQSGEPASQVSDVVVTGSRIVRQDYDAPSPVTTVTAETIELTSTLSVENLLNELPSVVAGNMATSNNSGGESFATVDLRGLGPNRTLVLINGERLPASSTTGVVDLNTIPTSLVNRVEVVTGGASAVYGSDAVAGVVNFVLKDNYEGAELSATYGASFDGMQPEVSLTGLFGGNFADGRGNLTAYASYYSREGVSQAELPYSAVSAAIAYDASGRPIVVDSAQKYLDAIAGGGGTYFAGGSGTSAWGTVYNDPSNPFSNLGALVGATGNTNFGAGGYDTNCDGVANTGAYNSGNLSFDTSGALTPYAGSGACAVPDRAAGSSRYNYGPDNYLILPAERFNITTIGHYDITDSLRLDVQLNYANTWQEVSLAPTPATGLTVNLTPAMRDLIQTKHSDLWAALQSRADPDAPFTMDRRTNEVGARFGETKNSSLAMLATLSGDFGGSGWDWSLTTSYGKNQLQDLGRNSVNKTAIRQGLAGCQDPTSGAPLGINALPGCVPLDIFGEGTLTKEMVDFITVPTFSTTDIEESRIAGFARGDLMTLPAGPLAAVFGFEWRESRAEFRVDNEQRTGNIYGFNAIQDQGGSISVSELYAELSVPLLRDLPGAKYLGMDFGYRYSDYSSVGGLDTYKIGLEYQPLDWLKFRSVFNSAVRAPSVFELYQNGDQGFPSAIDPCMIQGGSAPSSAIAAFCAQQAPGIDFAGGITQNNTQVEAFAFGNPNLKPESAETLTFGVVFQPDFFPVGNFRATVDYYDIEITDIIASLGANYWIEACYDSLSLTSEACGRVVRDQVTGQLDFVNTTRTNGGFYRTKGIDTQIDWSVDMEEFGLPGRLRVNELFTYVDELNFDGDDSVGYGYSSIGGANFDWKSVLSVTYDIADWTIFARWSYTPPLKDPVFVNAVDDSEYEMPEASYFDLSARWNVTDNFQLTAFIGNVFDKNAPQTPIGVYNGQANTDTQLYYPGLLGRMFSISARARF</sequence>
<evidence type="ECO:0000313" key="13">
    <source>
        <dbReference type="EMBL" id="WWT53273.1"/>
    </source>
</evidence>
<dbReference type="Pfam" id="PF07715">
    <property type="entry name" value="Plug"/>
    <property type="match status" value="1"/>
</dbReference>
<reference evidence="13 14" key="1">
    <citation type="submission" date="2024-02" db="EMBL/GenBank/DDBJ databases">
        <title>Distribution and functional of Brevundimonas-related endobacteria within Verticillium dahliae.</title>
        <authorList>
            <person name="Zeng H."/>
        </authorList>
    </citation>
    <scope>NUCLEOTIDE SEQUENCE [LARGE SCALE GENOMIC DNA]</scope>
    <source>
        <strain evidence="13 14">TRM 44200</strain>
    </source>
</reference>
<keyword evidence="7 8" id="KW-0998">Cell outer membrane</keyword>
<keyword evidence="4 8" id="KW-0812">Transmembrane</keyword>
<evidence type="ECO:0000256" key="4">
    <source>
        <dbReference type="ARBA" id="ARBA00022692"/>
    </source>
</evidence>
<feature type="domain" description="TonB-dependent receptor-like beta-barrel" evidence="11">
    <location>
        <begin position="468"/>
        <end position="965"/>
    </location>
</feature>
<feature type="chain" id="PRO_5046999977" evidence="10">
    <location>
        <begin position="31"/>
        <end position="1006"/>
    </location>
</feature>
<dbReference type="InterPro" id="IPR012910">
    <property type="entry name" value="Plug_dom"/>
</dbReference>
<feature type="signal peptide" evidence="10">
    <location>
        <begin position="1"/>
        <end position="30"/>
    </location>
</feature>
<evidence type="ECO:0000259" key="12">
    <source>
        <dbReference type="Pfam" id="PF07715"/>
    </source>
</evidence>
<dbReference type="Gene3D" id="2.170.130.10">
    <property type="entry name" value="TonB-dependent receptor, plug domain"/>
    <property type="match status" value="1"/>
</dbReference>
<evidence type="ECO:0000256" key="9">
    <source>
        <dbReference type="RuleBase" id="RU003357"/>
    </source>
</evidence>
<accession>A0ABZ2ID35</accession>
<comment type="subcellular location">
    <subcellularLocation>
        <location evidence="1 8">Cell outer membrane</location>
        <topology evidence="1 8">Multi-pass membrane protein</topology>
    </subcellularLocation>
</comment>
<keyword evidence="6 8" id="KW-0472">Membrane</keyword>
<organism evidence="13 14">
    <name type="scientific">Brevundimonas olei</name>
    <dbReference type="NCBI Taxonomy" id="657642"/>
    <lineage>
        <taxon>Bacteria</taxon>
        <taxon>Pseudomonadati</taxon>
        <taxon>Pseudomonadota</taxon>
        <taxon>Alphaproteobacteria</taxon>
        <taxon>Caulobacterales</taxon>
        <taxon>Caulobacteraceae</taxon>
        <taxon>Brevundimonas</taxon>
    </lineage>
</organism>
<dbReference type="PANTHER" id="PTHR47234">
    <property type="match status" value="1"/>
</dbReference>
<evidence type="ECO:0000313" key="14">
    <source>
        <dbReference type="Proteomes" id="UP001363460"/>
    </source>
</evidence>
<evidence type="ECO:0000256" key="3">
    <source>
        <dbReference type="ARBA" id="ARBA00022452"/>
    </source>
</evidence>
<keyword evidence="14" id="KW-1185">Reference proteome</keyword>